<dbReference type="AlphaFoldDB" id="A0A7J5B5J1"/>
<protein>
    <submittedName>
        <fullName evidence="2">Amino acid ABC transporter substrate-binding protein</fullName>
    </submittedName>
</protein>
<gene>
    <name evidence="2" type="ORF">F8O03_03570</name>
</gene>
<dbReference type="EMBL" id="WBJX01000001">
    <property type="protein sequence ID" value="KAB1639426.1"/>
    <property type="molecule type" value="Genomic_DNA"/>
</dbReference>
<reference evidence="2 3" key="1">
    <citation type="submission" date="2019-09" db="EMBL/GenBank/DDBJ databases">
        <title>Phylogeny of genus Pseudoclavibacter and closely related genus.</title>
        <authorList>
            <person name="Li Y."/>
        </authorList>
    </citation>
    <scope>NUCLEOTIDE SEQUENCE [LARGE SCALE GENOMIC DNA]</scope>
    <source>
        <strain evidence="2 3">THG-MD12</strain>
    </source>
</reference>
<organism evidence="2 3">
    <name type="scientific">Pseudoclavibacter terrae</name>
    <dbReference type="NCBI Taxonomy" id="1530195"/>
    <lineage>
        <taxon>Bacteria</taxon>
        <taxon>Bacillati</taxon>
        <taxon>Actinomycetota</taxon>
        <taxon>Actinomycetes</taxon>
        <taxon>Micrococcales</taxon>
        <taxon>Microbacteriaceae</taxon>
        <taxon>Pseudoclavibacter</taxon>
    </lineage>
</organism>
<evidence type="ECO:0000259" key="1">
    <source>
        <dbReference type="Pfam" id="PF00497"/>
    </source>
</evidence>
<name>A0A7J5B5J1_9MICO</name>
<evidence type="ECO:0000313" key="2">
    <source>
        <dbReference type="EMBL" id="KAB1639426.1"/>
    </source>
</evidence>
<dbReference type="RefSeq" id="WP_151422423.1">
    <property type="nucleotide sequence ID" value="NZ_WBJX01000001.1"/>
</dbReference>
<dbReference type="Proteomes" id="UP000490386">
    <property type="component" value="Unassembled WGS sequence"/>
</dbReference>
<dbReference type="Gene3D" id="3.40.190.10">
    <property type="entry name" value="Periplasmic binding protein-like II"/>
    <property type="match status" value="1"/>
</dbReference>
<dbReference type="PROSITE" id="PS51257">
    <property type="entry name" value="PROKAR_LIPOPROTEIN"/>
    <property type="match status" value="1"/>
</dbReference>
<dbReference type="Pfam" id="PF00497">
    <property type="entry name" value="SBP_bac_3"/>
    <property type="match status" value="1"/>
</dbReference>
<accession>A0A7J5B5J1</accession>
<feature type="domain" description="Solute-binding protein family 3/N-terminal" evidence="1">
    <location>
        <begin position="51"/>
        <end position="117"/>
    </location>
</feature>
<dbReference type="InterPro" id="IPR001638">
    <property type="entry name" value="Solute-binding_3/MltF_N"/>
</dbReference>
<sequence>MALRFWELTRVRRAIAAVVAVATAVLMLCGCGMSVPTDPDGTLDRVRGGELRVGISHNPPFTGIAEGADPTGVEVELVDGFADELGASITWVDGSEAALVQGLEDGTLDLAIAGFRDDSLYVDKAGSTQPFLETEDAAGGKVSHVMLTPMGENAFLVELETYLAEATS</sequence>
<evidence type="ECO:0000313" key="3">
    <source>
        <dbReference type="Proteomes" id="UP000490386"/>
    </source>
</evidence>
<proteinExistence type="predicted"/>
<keyword evidence="3" id="KW-1185">Reference proteome</keyword>
<comment type="caution">
    <text evidence="2">The sequence shown here is derived from an EMBL/GenBank/DDBJ whole genome shotgun (WGS) entry which is preliminary data.</text>
</comment>
<dbReference type="SUPFAM" id="SSF53850">
    <property type="entry name" value="Periplasmic binding protein-like II"/>
    <property type="match status" value="1"/>
</dbReference>
<dbReference type="OrthoDB" id="6150901at2"/>